<name>B3PDQ6_CELJU</name>
<keyword evidence="12" id="KW-1185">Reference proteome</keyword>
<feature type="transmembrane region" description="Helical" evidence="7">
    <location>
        <begin position="316"/>
        <end position="336"/>
    </location>
</feature>
<dbReference type="Gene3D" id="3.90.70.10">
    <property type="entry name" value="Cysteine proteinases"/>
    <property type="match status" value="1"/>
</dbReference>
<dbReference type="STRING" id="498211.CJA_1516"/>
<evidence type="ECO:0000313" key="12">
    <source>
        <dbReference type="Proteomes" id="UP000001036"/>
    </source>
</evidence>
<dbReference type="SUPFAM" id="SSF52540">
    <property type="entry name" value="P-loop containing nucleoside triphosphate hydrolases"/>
    <property type="match status" value="1"/>
</dbReference>
<dbReference type="InterPro" id="IPR036640">
    <property type="entry name" value="ABC1_TM_sf"/>
</dbReference>
<dbReference type="AlphaFoldDB" id="B3PDQ6"/>
<evidence type="ECO:0000256" key="2">
    <source>
        <dbReference type="ARBA" id="ARBA00022692"/>
    </source>
</evidence>
<keyword evidence="5 7" id="KW-1133">Transmembrane helix</keyword>
<dbReference type="Pfam" id="PF03412">
    <property type="entry name" value="Peptidase_C39"/>
    <property type="match status" value="1"/>
</dbReference>
<dbReference type="PROSITE" id="PS50990">
    <property type="entry name" value="PEPTIDASE_C39"/>
    <property type="match status" value="1"/>
</dbReference>
<feature type="domain" description="ABC transporter" evidence="8">
    <location>
        <begin position="512"/>
        <end position="717"/>
    </location>
</feature>
<dbReference type="RefSeq" id="WP_012487146.1">
    <property type="nucleotide sequence ID" value="NC_010995.1"/>
</dbReference>
<keyword evidence="2 7" id="KW-0812">Transmembrane</keyword>
<dbReference type="EMBL" id="CP000934">
    <property type="protein sequence ID" value="ACE85423.1"/>
    <property type="molecule type" value="Genomic_DNA"/>
</dbReference>
<dbReference type="PROSITE" id="PS50893">
    <property type="entry name" value="ABC_TRANSPORTER_2"/>
    <property type="match status" value="1"/>
</dbReference>
<dbReference type="SMART" id="SM00382">
    <property type="entry name" value="AAA"/>
    <property type="match status" value="1"/>
</dbReference>
<dbReference type="Pfam" id="PF00664">
    <property type="entry name" value="ABC_membrane"/>
    <property type="match status" value="1"/>
</dbReference>
<dbReference type="InterPro" id="IPR027417">
    <property type="entry name" value="P-loop_NTPase"/>
</dbReference>
<organism evidence="11 12">
    <name type="scientific">Cellvibrio japonicus (strain Ueda107)</name>
    <name type="common">Pseudomonas fluorescens subsp. cellulosa</name>
    <dbReference type="NCBI Taxonomy" id="498211"/>
    <lineage>
        <taxon>Bacteria</taxon>
        <taxon>Pseudomonadati</taxon>
        <taxon>Pseudomonadota</taxon>
        <taxon>Gammaproteobacteria</taxon>
        <taxon>Cellvibrionales</taxon>
        <taxon>Cellvibrionaceae</taxon>
        <taxon>Cellvibrio</taxon>
    </lineage>
</organism>
<dbReference type="Gene3D" id="3.40.50.300">
    <property type="entry name" value="P-loop containing nucleotide triphosphate hydrolases"/>
    <property type="match status" value="1"/>
</dbReference>
<evidence type="ECO:0000256" key="1">
    <source>
        <dbReference type="ARBA" id="ARBA00004651"/>
    </source>
</evidence>
<evidence type="ECO:0000256" key="4">
    <source>
        <dbReference type="ARBA" id="ARBA00022840"/>
    </source>
</evidence>
<dbReference type="CDD" id="cd18567">
    <property type="entry name" value="ABC_6TM_CvaB_RaxB_like"/>
    <property type="match status" value="1"/>
</dbReference>
<dbReference type="GO" id="GO:0005524">
    <property type="term" value="F:ATP binding"/>
    <property type="evidence" value="ECO:0007669"/>
    <property type="project" value="UniProtKB-KW"/>
</dbReference>
<dbReference type="GO" id="GO:0006508">
    <property type="term" value="P:proteolysis"/>
    <property type="evidence" value="ECO:0007669"/>
    <property type="project" value="InterPro"/>
</dbReference>
<dbReference type="MEROPS" id="C39.005"/>
<dbReference type="GO" id="GO:0005886">
    <property type="term" value="C:plasma membrane"/>
    <property type="evidence" value="ECO:0007669"/>
    <property type="project" value="UniProtKB-SubCell"/>
</dbReference>
<dbReference type="InterPro" id="IPR003439">
    <property type="entry name" value="ABC_transporter-like_ATP-bd"/>
</dbReference>
<evidence type="ECO:0000256" key="5">
    <source>
        <dbReference type="ARBA" id="ARBA00022989"/>
    </source>
</evidence>
<evidence type="ECO:0000256" key="7">
    <source>
        <dbReference type="SAM" id="Phobius"/>
    </source>
</evidence>
<dbReference type="InterPro" id="IPR003593">
    <property type="entry name" value="AAA+_ATPase"/>
</dbReference>
<dbReference type="InterPro" id="IPR005074">
    <property type="entry name" value="Peptidase_C39"/>
</dbReference>
<keyword evidence="4 11" id="KW-0067">ATP-binding</keyword>
<dbReference type="InterPro" id="IPR011527">
    <property type="entry name" value="ABC1_TM_dom"/>
</dbReference>
<dbReference type="Proteomes" id="UP000001036">
    <property type="component" value="Chromosome"/>
</dbReference>
<evidence type="ECO:0000259" key="8">
    <source>
        <dbReference type="PROSITE" id="PS50893"/>
    </source>
</evidence>
<dbReference type="PANTHER" id="PTHR24221">
    <property type="entry name" value="ATP-BINDING CASSETTE SUB-FAMILY B"/>
    <property type="match status" value="1"/>
</dbReference>
<evidence type="ECO:0000256" key="6">
    <source>
        <dbReference type="ARBA" id="ARBA00023136"/>
    </source>
</evidence>
<evidence type="ECO:0000313" key="11">
    <source>
        <dbReference type="EMBL" id="ACE85423.1"/>
    </source>
</evidence>
<dbReference type="PROSITE" id="PS50929">
    <property type="entry name" value="ABC_TM1F"/>
    <property type="match status" value="1"/>
</dbReference>
<proteinExistence type="predicted"/>
<reference evidence="11 12" key="1">
    <citation type="journal article" date="2008" name="J. Bacteriol.">
        <title>Insights into plant cell wall degradation from the genome sequence of the soil bacterium Cellvibrio japonicus.</title>
        <authorList>
            <person name="Deboy R.T."/>
            <person name="Mongodin E.F."/>
            <person name="Fouts D.E."/>
            <person name="Tailford L.E."/>
            <person name="Khouri H."/>
            <person name="Emerson J.B."/>
            <person name="Mohamoud Y."/>
            <person name="Watkins K."/>
            <person name="Henrissat B."/>
            <person name="Gilbert H.J."/>
            <person name="Nelson K.E."/>
        </authorList>
    </citation>
    <scope>NUCLEOTIDE SEQUENCE [LARGE SCALE GENOMIC DNA]</scope>
    <source>
        <strain evidence="11 12">Ueda107</strain>
    </source>
</reference>
<dbReference type="Gene3D" id="1.20.1560.10">
    <property type="entry name" value="ABC transporter type 1, transmembrane domain"/>
    <property type="match status" value="1"/>
</dbReference>
<comment type="subcellular location">
    <subcellularLocation>
        <location evidence="1">Cell membrane</location>
        <topology evidence="1">Multi-pass membrane protein</topology>
    </subcellularLocation>
</comment>
<dbReference type="eggNOG" id="COG3271">
    <property type="taxonomic scope" value="Bacteria"/>
</dbReference>
<evidence type="ECO:0000259" key="9">
    <source>
        <dbReference type="PROSITE" id="PS50929"/>
    </source>
</evidence>
<dbReference type="GO" id="GO:0016887">
    <property type="term" value="F:ATP hydrolysis activity"/>
    <property type="evidence" value="ECO:0007669"/>
    <property type="project" value="InterPro"/>
</dbReference>
<feature type="domain" description="ABC transmembrane type-1" evidence="9">
    <location>
        <begin position="182"/>
        <end position="461"/>
    </location>
</feature>
<dbReference type="InterPro" id="IPR017871">
    <property type="entry name" value="ABC_transporter-like_CS"/>
</dbReference>
<protein>
    <submittedName>
        <fullName evidence="11">Putative toxin secretion ABC transporter, ATP-binding subunit/permease protein</fullName>
    </submittedName>
</protein>
<gene>
    <name evidence="11" type="ordered locus">CJA_1516</name>
</gene>
<feature type="transmembrane region" description="Helical" evidence="7">
    <location>
        <begin position="213"/>
        <end position="231"/>
    </location>
</feature>
<accession>B3PDQ6</accession>
<dbReference type="InterPro" id="IPR039421">
    <property type="entry name" value="Type_1_exporter"/>
</dbReference>
<feature type="transmembrane region" description="Helical" evidence="7">
    <location>
        <begin position="182"/>
        <end position="201"/>
    </location>
</feature>
<sequence>MDSVANQTQSYSDRLVKFSSSSKLPVILQTETAECGLACLGMIAGYYGLVTDIVSLRKKFSISSKGTGLKTLMQLASLMNLSSRALRIDEDELNKIQLPCIAHWNMDHFIVIKSIGRKSVVIVDPNSGELEVSKKDFLKKFTGVVLELTPTSEFKKKEEKIKLSLGAFWSNIVGLKRGLTNILILSLILQLFALVAPFQMQLVVDDVLLNRDVSLLAVITLGFLFLLLIQISTKIIRKFLMFELSTRLTMQMSSNLFRHLIRLPVDYFNRRHMGDIISRFGSVGNVRDVITNGLIAAIIDGLMAILALILMFYYSVLLGFIVVAVVILYALIRYFFYSPFKRINEESIVVAAKESSHFIESVRAIQTIKIFQKETDRESQWKNKMADVINKDIKIFKWTIGYDTANDILFGIENLIVIYLAATLVLDNKISLGMLYAFMSYKGHFIASTIGLVDQYINYKMLDIHLSRLADIVYSEPENINSHLTKELVGSVSVVDENNVHVNSNNIIDGKIEVKNLSFKYSEHEPYIFQNVNFCIQPGETVAITGVSGCGKTTLIKCLMGLIQPTEGEIYIDDKPIRELSSYRSQIAGVMQDDALLAGDISDNITCFSSTIDMDNVIKYAAMASVHNDITRMPMQYKTLVGDMGSSLSGGQKQRIILARALYREPKILFLDEATSHLDSDNEHHVNQNIKRLSITRVFVAHRAETISFADRVINLG</sequence>
<dbReference type="eggNOG" id="COG2274">
    <property type="taxonomic scope" value="Bacteria"/>
</dbReference>
<dbReference type="PROSITE" id="PS00211">
    <property type="entry name" value="ABC_TRANSPORTER_1"/>
    <property type="match status" value="1"/>
</dbReference>
<feature type="domain" description="Peptidase C39" evidence="10">
    <location>
        <begin position="29"/>
        <end position="148"/>
    </location>
</feature>
<evidence type="ECO:0000259" key="10">
    <source>
        <dbReference type="PROSITE" id="PS50990"/>
    </source>
</evidence>
<feature type="transmembrane region" description="Helical" evidence="7">
    <location>
        <begin position="289"/>
        <end position="310"/>
    </location>
</feature>
<dbReference type="SUPFAM" id="SSF90123">
    <property type="entry name" value="ABC transporter transmembrane region"/>
    <property type="match status" value="1"/>
</dbReference>
<keyword evidence="3" id="KW-0547">Nucleotide-binding</keyword>
<dbReference type="PANTHER" id="PTHR24221:SF606">
    <property type="entry name" value="COLICIN V SECRETION-PROCESSING ATP-BINDING PROTEIN"/>
    <property type="match status" value="1"/>
</dbReference>
<evidence type="ECO:0000256" key="3">
    <source>
        <dbReference type="ARBA" id="ARBA00022741"/>
    </source>
</evidence>
<dbReference type="GO" id="GO:0140359">
    <property type="term" value="F:ABC-type transporter activity"/>
    <property type="evidence" value="ECO:0007669"/>
    <property type="project" value="InterPro"/>
</dbReference>
<dbReference type="GO" id="GO:0008233">
    <property type="term" value="F:peptidase activity"/>
    <property type="evidence" value="ECO:0007669"/>
    <property type="project" value="InterPro"/>
</dbReference>
<dbReference type="HOGENOM" id="CLU_000604_84_3_6"/>
<dbReference type="KEGG" id="cja:CJA_1516"/>
<dbReference type="GO" id="GO:0034040">
    <property type="term" value="F:ATPase-coupled lipid transmembrane transporter activity"/>
    <property type="evidence" value="ECO:0007669"/>
    <property type="project" value="TreeGrafter"/>
</dbReference>
<dbReference type="Pfam" id="PF00005">
    <property type="entry name" value="ABC_tran"/>
    <property type="match status" value="1"/>
</dbReference>
<keyword evidence="6 7" id="KW-0472">Membrane</keyword>